<dbReference type="Proteomes" id="UP000790709">
    <property type="component" value="Unassembled WGS sequence"/>
</dbReference>
<comment type="caution">
    <text evidence="1">The sequence shown here is derived from an EMBL/GenBank/DDBJ whole genome shotgun (WGS) entry which is preliminary data.</text>
</comment>
<name>A0ACB8BRN4_9AGAM</name>
<protein>
    <submittedName>
        <fullName evidence="1">Uncharacterized protein</fullName>
    </submittedName>
</protein>
<dbReference type="EMBL" id="MU266357">
    <property type="protein sequence ID" value="KAH7928069.1"/>
    <property type="molecule type" value="Genomic_DNA"/>
</dbReference>
<evidence type="ECO:0000313" key="1">
    <source>
        <dbReference type="EMBL" id="KAH7928069.1"/>
    </source>
</evidence>
<reference evidence="1" key="1">
    <citation type="journal article" date="2021" name="New Phytol.">
        <title>Evolutionary innovations through gain and loss of genes in the ectomycorrhizal Boletales.</title>
        <authorList>
            <person name="Wu G."/>
            <person name="Miyauchi S."/>
            <person name="Morin E."/>
            <person name="Kuo A."/>
            <person name="Drula E."/>
            <person name="Varga T."/>
            <person name="Kohler A."/>
            <person name="Feng B."/>
            <person name="Cao Y."/>
            <person name="Lipzen A."/>
            <person name="Daum C."/>
            <person name="Hundley H."/>
            <person name="Pangilinan J."/>
            <person name="Johnson J."/>
            <person name="Barry K."/>
            <person name="LaButti K."/>
            <person name="Ng V."/>
            <person name="Ahrendt S."/>
            <person name="Min B."/>
            <person name="Choi I.G."/>
            <person name="Park H."/>
            <person name="Plett J.M."/>
            <person name="Magnuson J."/>
            <person name="Spatafora J.W."/>
            <person name="Nagy L.G."/>
            <person name="Henrissat B."/>
            <person name="Grigoriev I.V."/>
            <person name="Yang Z.L."/>
            <person name="Xu J."/>
            <person name="Martin F.M."/>
        </authorList>
    </citation>
    <scope>NUCLEOTIDE SEQUENCE</scope>
    <source>
        <strain evidence="1">KUC20120723A-06</strain>
    </source>
</reference>
<proteinExistence type="predicted"/>
<keyword evidence="2" id="KW-1185">Reference proteome</keyword>
<evidence type="ECO:0000313" key="2">
    <source>
        <dbReference type="Proteomes" id="UP000790709"/>
    </source>
</evidence>
<gene>
    <name evidence="1" type="ORF">BV22DRAFT_1031063</name>
</gene>
<organism evidence="1 2">
    <name type="scientific">Leucogyrophana mollusca</name>
    <dbReference type="NCBI Taxonomy" id="85980"/>
    <lineage>
        <taxon>Eukaryota</taxon>
        <taxon>Fungi</taxon>
        <taxon>Dikarya</taxon>
        <taxon>Basidiomycota</taxon>
        <taxon>Agaricomycotina</taxon>
        <taxon>Agaricomycetes</taxon>
        <taxon>Agaricomycetidae</taxon>
        <taxon>Boletales</taxon>
        <taxon>Boletales incertae sedis</taxon>
        <taxon>Leucogyrophana</taxon>
    </lineage>
</organism>
<sequence length="179" mass="19894">MGGANYMGGKRNAAKARTRDKMGRLQRNHFGKQRLASVFAKKTDRDLGQQSFESILPEISFAHAQRHPRAGDVVGSLELGYSEVTGQIYAPRSPISTSTRRRGRPSKALTVLDTTEPLFMQAEIGRLLAIPDFAGLRDRGPRREQVTAKRPSEQEESSLSMSSDAVSEIQVWPSHCLRK</sequence>
<accession>A0ACB8BRN4</accession>